<protein>
    <recommendedName>
        <fullName evidence="1">DUF5655 domain-containing protein</fullName>
    </recommendedName>
</protein>
<sequence>MSSLSDATRSMIRNLEEKTGKPLAEWVQVARQSGHAKHRAILDHLKSEHGLTHGYANLVAMTALEADTPAAPDADPVAAQYAGAKAGLRPVYDRIVDAVRQFGPDVEIAPKKAYVSLRRKKQFGIVQPSTATRLDVGLNLKDAPATGRLELSGSFSEMVSHRVRVSSAEEADGELIAWLRAAYEAA</sequence>
<reference evidence="2" key="1">
    <citation type="submission" date="2020-02" db="EMBL/GenBank/DDBJ databases">
        <authorList>
            <person name="Meier V. D."/>
        </authorList>
    </citation>
    <scope>NUCLEOTIDE SEQUENCE</scope>
    <source>
        <strain evidence="2">AVDCRST_MAG68</strain>
    </source>
</reference>
<evidence type="ECO:0000259" key="1">
    <source>
        <dbReference type="Pfam" id="PF18899"/>
    </source>
</evidence>
<organism evidence="2">
    <name type="scientific">uncultured Gemmatimonadota bacterium</name>
    <dbReference type="NCBI Taxonomy" id="203437"/>
    <lineage>
        <taxon>Bacteria</taxon>
        <taxon>Pseudomonadati</taxon>
        <taxon>Gemmatimonadota</taxon>
        <taxon>environmental samples</taxon>
    </lineage>
</organism>
<dbReference type="Pfam" id="PF18899">
    <property type="entry name" value="DUF5655"/>
    <property type="match status" value="1"/>
</dbReference>
<evidence type="ECO:0000313" key="2">
    <source>
        <dbReference type="EMBL" id="CAA9317758.1"/>
    </source>
</evidence>
<proteinExistence type="predicted"/>
<dbReference type="InterPro" id="IPR043714">
    <property type="entry name" value="DUF5655"/>
</dbReference>
<dbReference type="InterPro" id="IPR025629">
    <property type="entry name" value="DUF4287"/>
</dbReference>
<feature type="domain" description="DUF5655" evidence="1">
    <location>
        <begin position="78"/>
        <end position="184"/>
    </location>
</feature>
<dbReference type="EMBL" id="CADCTW010000089">
    <property type="protein sequence ID" value="CAA9317758.1"/>
    <property type="molecule type" value="Genomic_DNA"/>
</dbReference>
<accession>A0A6J4L2R6</accession>
<name>A0A6J4L2R6_9BACT</name>
<dbReference type="Pfam" id="PF14117">
    <property type="entry name" value="DUF4287"/>
    <property type="match status" value="1"/>
</dbReference>
<dbReference type="AlphaFoldDB" id="A0A6J4L2R6"/>
<gene>
    <name evidence="2" type="ORF">AVDCRST_MAG68-2756</name>
</gene>